<dbReference type="SUPFAM" id="SSF47384">
    <property type="entry name" value="Homodimeric domain of signal transducing histidine kinase"/>
    <property type="match status" value="1"/>
</dbReference>
<dbReference type="Gene3D" id="1.10.287.130">
    <property type="match status" value="1"/>
</dbReference>
<keyword evidence="9" id="KW-0067">ATP-binding</keyword>
<keyword evidence="10" id="KW-1185">Reference proteome</keyword>
<comment type="catalytic activity">
    <reaction evidence="1">
        <text>ATP + protein L-histidine = ADP + protein N-phospho-L-histidine.</text>
        <dbReference type="EC" id="2.7.13.3"/>
    </reaction>
</comment>
<evidence type="ECO:0000256" key="7">
    <source>
        <dbReference type="SAM" id="MobiDB-lite"/>
    </source>
</evidence>
<dbReference type="GO" id="GO:0005524">
    <property type="term" value="F:ATP binding"/>
    <property type="evidence" value="ECO:0007669"/>
    <property type="project" value="UniProtKB-KW"/>
</dbReference>
<dbReference type="PANTHER" id="PTHR43102:SF2">
    <property type="entry name" value="GAF DOMAIN-CONTAINING PROTEIN"/>
    <property type="match status" value="1"/>
</dbReference>
<dbReference type="PRINTS" id="PR00344">
    <property type="entry name" value="BCTRLSENSOR"/>
</dbReference>
<keyword evidence="3" id="KW-0597">Phosphoprotein</keyword>
<keyword evidence="4" id="KW-0808">Transferase</keyword>
<dbReference type="SMART" id="SM00065">
    <property type="entry name" value="GAF"/>
    <property type="match status" value="1"/>
</dbReference>
<evidence type="ECO:0000313" key="10">
    <source>
        <dbReference type="Proteomes" id="UP001604335"/>
    </source>
</evidence>
<dbReference type="SUPFAM" id="SSF55874">
    <property type="entry name" value="ATPase domain of HSP90 chaperone/DNA topoisomerase II/histidine kinase"/>
    <property type="match status" value="1"/>
</dbReference>
<dbReference type="InterPro" id="IPR036890">
    <property type="entry name" value="HATPase_C_sf"/>
</dbReference>
<evidence type="ECO:0000256" key="6">
    <source>
        <dbReference type="SAM" id="Coils"/>
    </source>
</evidence>
<feature type="region of interest" description="Disordered" evidence="7">
    <location>
        <begin position="63"/>
        <end position="111"/>
    </location>
</feature>
<keyword evidence="5" id="KW-0902">Two-component regulatory system</keyword>
<accession>A0ABW7CE29</accession>
<organism evidence="9 10">
    <name type="scientific">Limnothrix redekei LRLZ20PSL1</name>
    <dbReference type="NCBI Taxonomy" id="3112953"/>
    <lineage>
        <taxon>Bacteria</taxon>
        <taxon>Bacillati</taxon>
        <taxon>Cyanobacteriota</taxon>
        <taxon>Cyanophyceae</taxon>
        <taxon>Pseudanabaenales</taxon>
        <taxon>Pseudanabaenaceae</taxon>
        <taxon>Limnothrix</taxon>
    </lineage>
</organism>
<evidence type="ECO:0000313" key="9">
    <source>
        <dbReference type="EMBL" id="MFG3818360.1"/>
    </source>
</evidence>
<evidence type="ECO:0000256" key="2">
    <source>
        <dbReference type="ARBA" id="ARBA00012438"/>
    </source>
</evidence>
<evidence type="ECO:0000256" key="1">
    <source>
        <dbReference type="ARBA" id="ARBA00000085"/>
    </source>
</evidence>
<dbReference type="InterPro" id="IPR003018">
    <property type="entry name" value="GAF"/>
</dbReference>
<dbReference type="Pfam" id="PF02518">
    <property type="entry name" value="HATPase_c"/>
    <property type="match status" value="1"/>
</dbReference>
<dbReference type="EC" id="2.7.13.3" evidence="2"/>
<dbReference type="PANTHER" id="PTHR43102">
    <property type="entry name" value="SLR1143 PROTEIN"/>
    <property type="match status" value="1"/>
</dbReference>
<feature type="domain" description="Histidine kinase" evidence="8">
    <location>
        <begin position="345"/>
        <end position="600"/>
    </location>
</feature>
<dbReference type="Pfam" id="PF01590">
    <property type="entry name" value="GAF"/>
    <property type="match status" value="1"/>
</dbReference>
<dbReference type="Proteomes" id="UP001604335">
    <property type="component" value="Unassembled WGS sequence"/>
</dbReference>
<keyword evidence="6" id="KW-0175">Coiled coil</keyword>
<dbReference type="SMART" id="SM00388">
    <property type="entry name" value="HisKA"/>
    <property type="match status" value="1"/>
</dbReference>
<dbReference type="InterPro" id="IPR005467">
    <property type="entry name" value="His_kinase_dom"/>
</dbReference>
<keyword evidence="9" id="KW-0547">Nucleotide-binding</keyword>
<feature type="coiled-coil region" evidence="6">
    <location>
        <begin position="283"/>
        <end position="336"/>
    </location>
</feature>
<evidence type="ECO:0000256" key="5">
    <source>
        <dbReference type="ARBA" id="ARBA00023012"/>
    </source>
</evidence>
<dbReference type="EMBL" id="JAZAQF010000069">
    <property type="protein sequence ID" value="MFG3818360.1"/>
    <property type="molecule type" value="Genomic_DNA"/>
</dbReference>
<dbReference type="Gene3D" id="3.30.450.40">
    <property type="match status" value="1"/>
</dbReference>
<dbReference type="PROSITE" id="PS50109">
    <property type="entry name" value="HIS_KIN"/>
    <property type="match status" value="1"/>
</dbReference>
<dbReference type="SMART" id="SM00387">
    <property type="entry name" value="HATPase_c"/>
    <property type="match status" value="1"/>
</dbReference>
<protein>
    <recommendedName>
        <fullName evidence="2">histidine kinase</fullName>
        <ecNumber evidence="2">2.7.13.3</ecNumber>
    </recommendedName>
</protein>
<dbReference type="SUPFAM" id="SSF55781">
    <property type="entry name" value="GAF domain-like"/>
    <property type="match status" value="1"/>
</dbReference>
<dbReference type="InterPro" id="IPR004358">
    <property type="entry name" value="Sig_transdc_His_kin-like_C"/>
</dbReference>
<evidence type="ECO:0000256" key="4">
    <source>
        <dbReference type="ARBA" id="ARBA00022777"/>
    </source>
</evidence>
<gene>
    <name evidence="9" type="ORF">VPK24_11985</name>
</gene>
<dbReference type="InterPro" id="IPR029016">
    <property type="entry name" value="GAF-like_dom_sf"/>
</dbReference>
<comment type="caution">
    <text evidence="9">The sequence shown here is derived from an EMBL/GenBank/DDBJ whole genome shotgun (WGS) entry which is preliminary data.</text>
</comment>
<sequence>MMHTFRTWFQWLQRRLLINRKSGAIVQTKAVLGYDSTFTVSATQTTQSTASLGYPLSENSAFGSYPDPIHTAPKQPELKLNSPDRADHNPDSADRNDHNHNIDIDPDRVPSPELDMDLPASDVAHDGHGTFPLPTDEEERLQDLLDYQILDTVPERQYDDLTKIAAQICGTPISLISLLDGERQWFKSRHGIDAIQTPRSQAFCAHAICRPDEVLIVEDALEDGRFVNNPLVLKEPKIRFYAGTPLVTDNGHAIGTLCVIDQMPRQLTTQQMEALEALGRQVIAQLELRRKAIQLEAEVKRRQEIAQVATEKSKKLAQALENLQKAQITLIHAEKMSALGRLVAGVAHEINNPINFIHGNLHHCQTYLEELLNLVSLYKKHYPNPHEDIAAVLTELDLEYITEDFPPLFSSMFVGANRIKTVVNLLRMFSRLDESTIKFTDLHENLDATISLMGVHLAGNGKRPSIQVVRDYGDLPLVDCAIGQLNQCFMQMLLNAIEALEQGVGDSYPPDTPPTITVRTETVEPDRVRIAISDNGLGMSDELRRQAFDPFYTTKSVGKGTGMGLAISHQIIVNLHGGTLSCVSEPGKGTAFIMEIYRSFPARESES</sequence>
<dbReference type="InterPro" id="IPR003661">
    <property type="entry name" value="HisK_dim/P_dom"/>
</dbReference>
<evidence type="ECO:0000256" key="3">
    <source>
        <dbReference type="ARBA" id="ARBA00022553"/>
    </source>
</evidence>
<keyword evidence="4" id="KW-0418">Kinase</keyword>
<proteinExistence type="predicted"/>
<dbReference type="RefSeq" id="WP_393013671.1">
    <property type="nucleotide sequence ID" value="NZ_JAZAQF010000069.1"/>
</dbReference>
<feature type="compositionally biased region" description="Basic and acidic residues" evidence="7">
    <location>
        <begin position="82"/>
        <end position="110"/>
    </location>
</feature>
<evidence type="ECO:0000259" key="8">
    <source>
        <dbReference type="PROSITE" id="PS50109"/>
    </source>
</evidence>
<dbReference type="Gene3D" id="3.30.565.10">
    <property type="entry name" value="Histidine kinase-like ATPase, C-terminal domain"/>
    <property type="match status" value="1"/>
</dbReference>
<reference evidence="10" key="1">
    <citation type="journal article" date="2024" name="Algal Res.">
        <title>Biochemical, toxicological and genomic investigation of a high-biomass producing Limnothrix strain isolated from Italian shallow drinking water reservoir.</title>
        <authorList>
            <person name="Simonazzi M."/>
            <person name="Shishido T.K."/>
            <person name="Delbaje E."/>
            <person name="Wahlsten M."/>
            <person name="Fewer D.P."/>
            <person name="Sivonen K."/>
            <person name="Pezzolesi L."/>
            <person name="Pistocchi R."/>
        </authorList>
    </citation>
    <scope>NUCLEOTIDE SEQUENCE [LARGE SCALE GENOMIC DNA]</scope>
    <source>
        <strain evidence="10">LRLZ20PSL1</strain>
    </source>
</reference>
<dbReference type="CDD" id="cd00082">
    <property type="entry name" value="HisKA"/>
    <property type="match status" value="1"/>
</dbReference>
<name>A0ABW7CE29_9CYAN</name>
<dbReference type="InterPro" id="IPR003594">
    <property type="entry name" value="HATPase_dom"/>
</dbReference>
<dbReference type="InterPro" id="IPR036097">
    <property type="entry name" value="HisK_dim/P_sf"/>
</dbReference>